<evidence type="ECO:0000256" key="8">
    <source>
        <dbReference type="ARBA" id="ARBA00022842"/>
    </source>
</evidence>
<comment type="caution">
    <text evidence="12">The sequence shown here is derived from an EMBL/GenBank/DDBJ whole genome shotgun (WGS) entry which is preliminary data.</text>
</comment>
<organism evidence="12 13">
    <name type="scientific">Candidatus Clostridium eludens</name>
    <dbReference type="NCBI Taxonomy" id="3381663"/>
    <lineage>
        <taxon>Bacteria</taxon>
        <taxon>Bacillati</taxon>
        <taxon>Bacillota</taxon>
        <taxon>Clostridia</taxon>
        <taxon>Eubacteriales</taxon>
        <taxon>Clostridiaceae</taxon>
        <taxon>Clostridium</taxon>
    </lineage>
</organism>
<proteinExistence type="inferred from homology"/>
<name>A0ABW8SDA2_9CLOT</name>
<gene>
    <name evidence="12" type="ORF">ACJDU8_00190</name>
</gene>
<evidence type="ECO:0000256" key="4">
    <source>
        <dbReference type="ARBA" id="ARBA00022630"/>
    </source>
</evidence>
<evidence type="ECO:0000256" key="3">
    <source>
        <dbReference type="ARBA" id="ARBA00016337"/>
    </source>
</evidence>
<evidence type="ECO:0000256" key="6">
    <source>
        <dbReference type="ARBA" id="ARBA00022723"/>
    </source>
</evidence>
<evidence type="ECO:0000256" key="5">
    <source>
        <dbReference type="ARBA" id="ARBA00022679"/>
    </source>
</evidence>
<keyword evidence="13" id="KW-1185">Reference proteome</keyword>
<comment type="similarity">
    <text evidence="11">Belongs to the ApbE family.</text>
</comment>
<evidence type="ECO:0000256" key="9">
    <source>
        <dbReference type="ARBA" id="ARBA00031306"/>
    </source>
</evidence>
<dbReference type="PANTHER" id="PTHR30040">
    <property type="entry name" value="THIAMINE BIOSYNTHESIS LIPOPROTEIN APBE"/>
    <property type="match status" value="1"/>
</dbReference>
<keyword evidence="6 11" id="KW-0479">Metal-binding</keyword>
<accession>A0ABW8SDA2</accession>
<dbReference type="EMBL" id="JBJHZX010000001">
    <property type="protein sequence ID" value="MFL0194014.1"/>
    <property type="molecule type" value="Genomic_DNA"/>
</dbReference>
<dbReference type="Proteomes" id="UP001623660">
    <property type="component" value="Unassembled WGS sequence"/>
</dbReference>
<dbReference type="InterPro" id="IPR003374">
    <property type="entry name" value="ApbE-like_sf"/>
</dbReference>
<dbReference type="SUPFAM" id="SSF143631">
    <property type="entry name" value="ApbE-like"/>
    <property type="match status" value="1"/>
</dbReference>
<dbReference type="Pfam" id="PF02424">
    <property type="entry name" value="ApbE"/>
    <property type="match status" value="1"/>
</dbReference>
<dbReference type="PANTHER" id="PTHR30040:SF2">
    <property type="entry name" value="FAD:PROTEIN FMN TRANSFERASE"/>
    <property type="match status" value="1"/>
</dbReference>
<comment type="cofactor">
    <cofactor evidence="1">
        <name>Mg(2+)</name>
        <dbReference type="ChEBI" id="CHEBI:18420"/>
    </cofactor>
</comment>
<evidence type="ECO:0000256" key="7">
    <source>
        <dbReference type="ARBA" id="ARBA00022827"/>
    </source>
</evidence>
<sequence length="319" mass="35627">MILKETTYNKKYEKTFFALGTINTIVVYGSSCEDALNSACRRVLEINYRMSAFKNDSDVMQINHYAGLEAQKINIDTFNLLKRALDFSRASGGAFDITIRPLTELWGFGSKQNYVPERKKIEKVLPLVNYQDVLLDDKKCTVFFKNKGQSIDLGGIAKGYAADEVKRVLLQYKIENALINLGGNIITMGHNPTGASWRIGIQNPLSARGQYIGRVSVTNKTVVTSGSNEQFFIKGGERYHHIIDPRTGYPSKNELLSATVLCECSTDADAVSTALFIQDINKSISLLKSINAEAIFILKNKDILVTEGLLDNFERGYHQ</sequence>
<dbReference type="InterPro" id="IPR024932">
    <property type="entry name" value="ApbE"/>
</dbReference>
<evidence type="ECO:0000256" key="10">
    <source>
        <dbReference type="ARBA" id="ARBA00048540"/>
    </source>
</evidence>
<keyword evidence="7 11" id="KW-0274">FAD</keyword>
<evidence type="ECO:0000256" key="1">
    <source>
        <dbReference type="ARBA" id="ARBA00001946"/>
    </source>
</evidence>
<keyword evidence="4 11" id="KW-0285">Flavoprotein</keyword>
<evidence type="ECO:0000313" key="12">
    <source>
        <dbReference type="EMBL" id="MFL0194014.1"/>
    </source>
</evidence>
<evidence type="ECO:0000256" key="11">
    <source>
        <dbReference type="PIRNR" id="PIRNR006268"/>
    </source>
</evidence>
<keyword evidence="8 11" id="KW-0460">Magnesium</keyword>
<dbReference type="RefSeq" id="WP_406790138.1">
    <property type="nucleotide sequence ID" value="NZ_JBJHZX010000001.1"/>
</dbReference>
<dbReference type="Gene3D" id="3.10.520.10">
    <property type="entry name" value="ApbE-like domains"/>
    <property type="match status" value="1"/>
</dbReference>
<keyword evidence="5 11" id="KW-0808">Transferase</keyword>
<dbReference type="GO" id="GO:0016740">
    <property type="term" value="F:transferase activity"/>
    <property type="evidence" value="ECO:0007669"/>
    <property type="project" value="UniProtKB-KW"/>
</dbReference>
<comment type="catalytic activity">
    <reaction evidence="10 11">
        <text>L-threonyl-[protein] + FAD = FMN-L-threonyl-[protein] + AMP + H(+)</text>
        <dbReference type="Rhea" id="RHEA:36847"/>
        <dbReference type="Rhea" id="RHEA-COMP:11060"/>
        <dbReference type="Rhea" id="RHEA-COMP:11061"/>
        <dbReference type="ChEBI" id="CHEBI:15378"/>
        <dbReference type="ChEBI" id="CHEBI:30013"/>
        <dbReference type="ChEBI" id="CHEBI:57692"/>
        <dbReference type="ChEBI" id="CHEBI:74257"/>
        <dbReference type="ChEBI" id="CHEBI:456215"/>
        <dbReference type="EC" id="2.7.1.180"/>
    </reaction>
</comment>
<dbReference type="EC" id="2.7.1.180" evidence="2 11"/>
<evidence type="ECO:0000313" key="13">
    <source>
        <dbReference type="Proteomes" id="UP001623660"/>
    </source>
</evidence>
<reference evidence="12 13" key="1">
    <citation type="submission" date="2024-11" db="EMBL/GenBank/DDBJ databases">
        <authorList>
            <person name="Heng Y.C."/>
            <person name="Lim A.C.H."/>
            <person name="Lee J.K.Y."/>
            <person name="Kittelmann S."/>
        </authorList>
    </citation>
    <scope>NUCLEOTIDE SEQUENCE [LARGE SCALE GENOMIC DNA]</scope>
    <source>
        <strain evidence="12 13">WILCCON 0269</strain>
    </source>
</reference>
<dbReference type="PIRSF" id="PIRSF006268">
    <property type="entry name" value="ApbE"/>
    <property type="match status" value="1"/>
</dbReference>
<protein>
    <recommendedName>
        <fullName evidence="3 11">FAD:protein FMN transferase</fullName>
        <ecNumber evidence="2 11">2.7.1.180</ecNumber>
    </recommendedName>
    <alternativeName>
        <fullName evidence="9 11">Flavin transferase</fullName>
    </alternativeName>
</protein>
<evidence type="ECO:0000256" key="2">
    <source>
        <dbReference type="ARBA" id="ARBA00011955"/>
    </source>
</evidence>